<keyword evidence="2" id="KW-1185">Reference proteome</keyword>
<dbReference type="AlphaFoldDB" id="A0A8K0CQC7"/>
<dbReference type="OrthoDB" id="8045861at2759"/>
<gene>
    <name evidence="1" type="ORF">ILUMI_16427</name>
</gene>
<protein>
    <submittedName>
        <fullName evidence="1">Uncharacterized protein</fullName>
    </submittedName>
</protein>
<dbReference type="Proteomes" id="UP000801492">
    <property type="component" value="Unassembled WGS sequence"/>
</dbReference>
<comment type="caution">
    <text evidence="1">The sequence shown here is derived from an EMBL/GenBank/DDBJ whole genome shotgun (WGS) entry which is preliminary data.</text>
</comment>
<evidence type="ECO:0000313" key="1">
    <source>
        <dbReference type="EMBL" id="KAF2889746.1"/>
    </source>
</evidence>
<evidence type="ECO:0000313" key="2">
    <source>
        <dbReference type="Proteomes" id="UP000801492"/>
    </source>
</evidence>
<feature type="non-terminal residue" evidence="1">
    <location>
        <position position="1"/>
    </location>
</feature>
<reference evidence="1" key="1">
    <citation type="submission" date="2019-08" db="EMBL/GenBank/DDBJ databases">
        <title>The genome of the North American firefly Photinus pyralis.</title>
        <authorList>
            <consortium name="Photinus pyralis genome working group"/>
            <person name="Fallon T.R."/>
            <person name="Sander Lower S.E."/>
            <person name="Weng J.-K."/>
        </authorList>
    </citation>
    <scope>NUCLEOTIDE SEQUENCE</scope>
    <source>
        <strain evidence="1">TRF0915ILg1</strain>
        <tissue evidence="1">Whole body</tissue>
    </source>
</reference>
<sequence length="98" mass="11125">YLSENPEQCVLIDDETYMKMDTRKLPGSQFHTIAEGEDVKESNKTICVGKLDEKVPQMLQHTAVDVVFKENYSGCTSNMKLCRYFGQICPALTMLQTP</sequence>
<name>A0A8K0CQC7_IGNLU</name>
<accession>A0A8K0CQC7</accession>
<organism evidence="1 2">
    <name type="scientific">Ignelater luminosus</name>
    <name type="common">Cucubano</name>
    <name type="synonym">Pyrophorus luminosus</name>
    <dbReference type="NCBI Taxonomy" id="2038154"/>
    <lineage>
        <taxon>Eukaryota</taxon>
        <taxon>Metazoa</taxon>
        <taxon>Ecdysozoa</taxon>
        <taxon>Arthropoda</taxon>
        <taxon>Hexapoda</taxon>
        <taxon>Insecta</taxon>
        <taxon>Pterygota</taxon>
        <taxon>Neoptera</taxon>
        <taxon>Endopterygota</taxon>
        <taxon>Coleoptera</taxon>
        <taxon>Polyphaga</taxon>
        <taxon>Elateriformia</taxon>
        <taxon>Elateroidea</taxon>
        <taxon>Elateridae</taxon>
        <taxon>Agrypninae</taxon>
        <taxon>Pyrophorini</taxon>
        <taxon>Ignelater</taxon>
    </lineage>
</organism>
<proteinExistence type="predicted"/>
<dbReference type="EMBL" id="VTPC01062887">
    <property type="protein sequence ID" value="KAF2889746.1"/>
    <property type="molecule type" value="Genomic_DNA"/>
</dbReference>